<keyword evidence="7" id="KW-0597">Phosphoprotein</keyword>
<feature type="signal peptide" evidence="30">
    <location>
        <begin position="1"/>
        <end position="19"/>
    </location>
</feature>
<reference evidence="33 34" key="1">
    <citation type="journal article" date="2024" name="Ann. Entomol. Soc. Am.">
        <title>Genomic analyses of the southern and eastern yellowjacket wasps (Hymenoptera: Vespidae) reveal evolutionary signatures of social life.</title>
        <authorList>
            <person name="Catto M.A."/>
            <person name="Caine P.B."/>
            <person name="Orr S.E."/>
            <person name="Hunt B.G."/>
            <person name="Goodisman M.A.D."/>
        </authorList>
    </citation>
    <scope>NUCLEOTIDE SEQUENCE [LARGE SCALE GENOMIC DNA]</scope>
    <source>
        <strain evidence="33">232</strain>
        <tissue evidence="33">Head and thorax</tissue>
    </source>
</reference>
<dbReference type="InterPro" id="IPR024731">
    <property type="entry name" value="NELL2-like_EGF"/>
</dbReference>
<feature type="domain" description="CUB" evidence="31">
    <location>
        <begin position="743"/>
        <end position="855"/>
    </location>
</feature>
<evidence type="ECO:0000256" key="27">
    <source>
        <dbReference type="ARBA" id="ARBA00049703"/>
    </source>
</evidence>
<dbReference type="GO" id="GO:0046872">
    <property type="term" value="F:metal ion binding"/>
    <property type="evidence" value="ECO:0007669"/>
    <property type="project" value="UniProtKB-KW"/>
</dbReference>
<dbReference type="SUPFAM" id="SSF57184">
    <property type="entry name" value="Growth factor receptor domain"/>
    <property type="match status" value="1"/>
</dbReference>
<keyword evidence="21" id="KW-0753">Steroid metabolism</keyword>
<dbReference type="SUPFAM" id="SSF49854">
    <property type="entry name" value="Spermadhesin, CUB domain"/>
    <property type="match status" value="27"/>
</dbReference>
<feature type="domain" description="CUB" evidence="31">
    <location>
        <begin position="3474"/>
        <end position="3580"/>
    </location>
</feature>
<feature type="disulfide bond" evidence="28">
    <location>
        <begin position="492"/>
        <end position="501"/>
    </location>
</feature>
<keyword evidence="13" id="KW-0967">Endosome</keyword>
<feature type="domain" description="EGF-like" evidence="32">
    <location>
        <begin position="376"/>
        <end position="423"/>
    </location>
</feature>
<evidence type="ECO:0000256" key="14">
    <source>
        <dbReference type="ARBA" id="ARBA00022837"/>
    </source>
</evidence>
<feature type="domain" description="CUB" evidence="31">
    <location>
        <begin position="508"/>
        <end position="623"/>
    </location>
</feature>
<feature type="domain" description="CUB" evidence="31">
    <location>
        <begin position="3329"/>
        <end position="3472"/>
    </location>
</feature>
<feature type="domain" description="CUB" evidence="31">
    <location>
        <begin position="3204"/>
        <end position="3325"/>
    </location>
</feature>
<comment type="caution">
    <text evidence="33">The sequence shown here is derived from an EMBL/GenBank/DDBJ whole genome shotgun (WGS) entry which is preliminary data.</text>
</comment>
<organism evidence="33 34">
    <name type="scientific">Vespula maculifrons</name>
    <name type="common">Eastern yellow jacket</name>
    <name type="synonym">Wasp</name>
    <dbReference type="NCBI Taxonomy" id="7453"/>
    <lineage>
        <taxon>Eukaryota</taxon>
        <taxon>Metazoa</taxon>
        <taxon>Ecdysozoa</taxon>
        <taxon>Arthropoda</taxon>
        <taxon>Hexapoda</taxon>
        <taxon>Insecta</taxon>
        <taxon>Pterygota</taxon>
        <taxon>Neoptera</taxon>
        <taxon>Endopterygota</taxon>
        <taxon>Hymenoptera</taxon>
        <taxon>Apocrita</taxon>
        <taxon>Aculeata</taxon>
        <taxon>Vespoidea</taxon>
        <taxon>Vespidae</taxon>
        <taxon>Vespinae</taxon>
        <taxon>Vespula</taxon>
    </lineage>
</organism>
<dbReference type="Pfam" id="PF12661">
    <property type="entry name" value="hEGF"/>
    <property type="match status" value="1"/>
</dbReference>
<feature type="disulfide bond" evidence="28">
    <location>
        <begin position="433"/>
        <end position="443"/>
    </location>
</feature>
<dbReference type="SMART" id="SM00181">
    <property type="entry name" value="EGF"/>
    <property type="match status" value="8"/>
</dbReference>
<keyword evidence="12" id="KW-0677">Repeat</keyword>
<evidence type="ECO:0000256" key="16">
    <source>
        <dbReference type="ARBA" id="ARBA00023098"/>
    </source>
</evidence>
<comment type="function">
    <text evidence="26">Endocytic receptor which plays a role in lipoprotein, vitamin and iron metabolism by facilitating their uptake. Acts together with LRP2 to mediate endocytosis of high-density lipoproteins, GC, hemoglobin, ALB, TF and SCGB1A1. Acts together with AMN to mediate endocytosis of the CBLIF-cobalamin complex. Binds to ALB, MB, Kappa and lambda-light chains, TF, hemoglobin, GC, SCGB1A1, APOA1, high density lipoprotein, and the CBLIF-cobalamin complex. Ligand binding requires calcium. Serves as important transporter in several absorptive epithelia, including intestine, renal proximal tubules and embryonic yolk sac. May play an important role in the development of the peri-implantation embryo through internalization of APOA1 and cholesterol. Binds to LGALS3 at the maternal-fetal interface.</text>
</comment>
<feature type="domain" description="CUB" evidence="31">
    <location>
        <begin position="627"/>
        <end position="737"/>
    </location>
</feature>
<gene>
    <name evidence="33" type="ORF">V1477_013214</name>
</gene>
<dbReference type="PROSITE" id="PS00022">
    <property type="entry name" value="EGF_1"/>
    <property type="match status" value="4"/>
</dbReference>
<evidence type="ECO:0000256" key="28">
    <source>
        <dbReference type="PROSITE-ProRule" id="PRU00076"/>
    </source>
</evidence>
<feature type="disulfide bond" evidence="28">
    <location>
        <begin position="454"/>
        <end position="463"/>
    </location>
</feature>
<evidence type="ECO:0000256" key="18">
    <source>
        <dbReference type="ARBA" id="ARBA00023157"/>
    </source>
</evidence>
<keyword evidence="10" id="KW-0479">Metal-binding</keyword>
<keyword evidence="17" id="KW-0472">Membrane</keyword>
<dbReference type="Proteomes" id="UP001607303">
    <property type="component" value="Unassembled WGS sequence"/>
</dbReference>
<evidence type="ECO:0000256" key="24">
    <source>
        <dbReference type="ARBA" id="ARBA00023765"/>
    </source>
</evidence>
<feature type="domain" description="CUB" evidence="31">
    <location>
        <begin position="2270"/>
        <end position="2387"/>
    </location>
</feature>
<dbReference type="InterPro" id="IPR000742">
    <property type="entry name" value="EGF"/>
</dbReference>
<comment type="caution">
    <text evidence="28">Lacks conserved residue(s) required for the propagation of feature annotation.</text>
</comment>
<dbReference type="FunFam" id="2.60.120.290:FF:000042">
    <property type="entry name" value="AGAP005526-PA"/>
    <property type="match status" value="1"/>
</dbReference>
<evidence type="ECO:0000256" key="1">
    <source>
        <dbReference type="ARBA" id="ARBA00004177"/>
    </source>
</evidence>
<dbReference type="CDD" id="cd22201">
    <property type="entry name" value="cubilin_NTD"/>
    <property type="match status" value="1"/>
</dbReference>
<evidence type="ECO:0000313" key="33">
    <source>
        <dbReference type="EMBL" id="KAL2736705.1"/>
    </source>
</evidence>
<dbReference type="InterPro" id="IPR000859">
    <property type="entry name" value="CUB_dom"/>
</dbReference>
<dbReference type="EMBL" id="JAYRBN010000066">
    <property type="protein sequence ID" value="KAL2736705.1"/>
    <property type="molecule type" value="Genomic_DNA"/>
</dbReference>
<accession>A0ABD2BVU6</accession>
<evidence type="ECO:0000256" key="6">
    <source>
        <dbReference type="ARBA" id="ARBA00022548"/>
    </source>
</evidence>
<keyword evidence="11 30" id="KW-0732">Signal</keyword>
<sequence length="3730" mass="418154">MSSTNVWFTLLLYFGLAFAWMDERPVLEAQDGNLIISSAKDRNITLKVLGNGYINVNEINLLHVALAAQNATRLMERLRAGYLVQVDNNLARLINLVEGPTGLQRRIAMLEGTGGNSSRSPSRRLPYSTDNLTRNSIRRTNERIRRLEETVREIENKLKENACQSNPCGNGGTCQDLYEGYQCLCPSSWEGPNCMTDVNECARYLGTDLGCQNGATCFNLPGSYRCDCQAGWYGLHCTKKDSVCSRENSQELCGHGICIPKPGVVTGYICLCDQGWETDGRNPACTRDVDECAAKHPPCSVNPPVTCFNAPGTFFCGACPRGYTGNGYYCTDIDECLEDNGGCSTSPRVQCINTMGSRVCGPCPSGYHGDGVSCIYVGPCRINNGGCHPLATCIENPALTSSYVQCRCPAGYQGDGLGPNGCQPATEISNNSCVNHPCVHGTCISTYHGYLCRCDPGYTGTTCNTQIDPCSPNPCKNNGVCIVTAGAVTCNCSTSYTGSRCETQRQTCGGVSRNPIGHLEFPIGGTTYQHGLSCAWVLVTNYSQILNVTFTNFNLEDSTDCKFDFLQIHDGRNAGNHMIGRFCGNALPNKNGNIVSSHNALYFWFHSDSTVAHEGFALHWNTIDPICGGIFEEDYGTITSPGYPGRYPPNRDCYWYISVREGKRVQLHFGQLMLEEHTTCKYDYVEITTTYNNESLGRYCNHSRPGPVIVPGNEVTLYFHSDGSGQDAGFQIHYSTVEGIPGCGGFFTSNVGSIHSPGSLTSYQSNVNCEWKIQLRPGEKIQITWQKFSLEESTSCNFDAVEIYDGDSTNSPLIGRYCGEIMPPTIKSSSNTVLIIFMSDWSFEMEGFALSYEVICGREFTEETGVITSPMYPNAYHAARTCIYEIILPPGKAIVLTILDLDLEGMGNDCYFDSLEIFDGDSDNSTNLATLCGFTSAETFYSTYNYMYLKFTSDNSIQGRGFKLNYTSIDRRCGGLYRNPNGIIQSPGEDSNYDNNEECTWIIQAPPGYVIQLTWLSFNLEYQIRCRNDYVSVYENISKSEDSHLGTYCGNNKPPILTSQDRTMVIFFETDSSITLNGFMATYIFVDVSKVCGGYYVQQSGVIRSPNYPRNYPQSRECVWVLEAPNRQRVTLTVDTFELESHENCLFDYLEIRNGGYENSPLIGRYCGTDIPKQIISQTNQLYIKFVSDNSFSEAGFSIDWDNTAEGCGGTLSSARGDIISPNYPQAYSRNAECVWRIAVSAGSTVELTIIDLDLEDHIKCRYDYVEISEGTSRTRNVERYCHTHPSIINTKSNIVTIRFRSDFTISAHGFHIKYETVCHNTVQGFWGVIESPNFPDKYEHSRNCSWIINAPIGNKINLTFSHFNLEGTGENDSCHYDYLEIKQGSNNVSNSELGKFCGSDNLPPKIHSSEHQVFINFFTDDYVNSNGFRLEWVVDGCGKHLTRPSDIFTSPGYPIPYSRSIRCEWLIEVDYMHSIEITMHDVDIESQEICLDKSVIIYGGEDESAPKLVTLCHSNKPVVYTSSGNKMFVTFEGNPYYSSRGFKASYRSVPLRCGGRFTMNTGVIHTTNYPLNYPHNQNCEWLLQVDKNHVVNVTFEDFDIEDSRNCSDDYVKIFDGPSKDDYLLGTHCRNQLPPSYVSTGNEMLIVMRSDSIISAKGFKATYKAACGARIIVKDQGFLAESSSNILNCTWILVAENPADHVTVTFTHMDLNLVQLGIMTPQENQCFLDYLQVIEGEDMDGPVLGKWCSNKIPPPITSTGNALTIHLYVKYGYNDFSAIYSVLNSACGGNYTSERGTIASPGYPNPYPLNSECVWILNTSPGNKISITFSEFNIQQSENCDLDYLEIREESGIGKLIGVFCGQEIDSITSSSKLWIKFKSDTESGAKGFLADYSFLPGNELSGTIGRITSPLYPLLYKTIGTYSWRITVEVGYVIQLELKEIFLENFDMRCHNSLKIYDGYNNEASILLEQCSRVAPPPFETSSNMVYIVMNIFYSGFGNKFDLNWLQIPKSFVDEQKMKEIKLSKCSKEVALTNEGNSSYMFWSPGWPHGYEENLECTWIFTSPPGTHLVLRIISMNLEETVDCIADYVAVYSGYAMTSTENSVLEKRLCLSNETWNKIKTKNIMTVKFISDTYFNKTGFKAQVYRECGGDLTGPNGVIEINNKTIISGLSIWRFSCEWIVTVKPGKTIQVKIHDLSTLETQNNTCGHNYIMLKNGGDASSPLLGTGKYCSDIAPAPLETIGNKLYVRAVGRAKSLMFKLAYKEMSMDCGGEFILSNEQNDLEITTPNYPNIPHPHSECIWKIMAANGERISIHFIERFDLSFTTNCEKEYVEIRDGGTDSSQSLGRFCKDTAPSTITTKGNMMYIHFYTDVLEPKNGFKAVITSGDMCGGILRGTHGVLTSPDYPHSYPKKEVCGWWIIGPQDHTLKIQFRDLHLPTRRNCKTADYVEISEQTPTNKSVIEVLGTYCGTQLPNVIETTLNEAFVTFHSDDRDYISFRGFSLNFTSNQEVCGGELTALSGIIKSPGYPNVITRSRYCDWRIKLPLGYQVVVDIIDLGAVDKSFRNSYTLSFYNDFQFKTKFKTLLDNTDLSQITSSSNTLMINYWAPIGYRGFKLRYSAAVPAPCGGVLTDIQGEIKAPPAPYNMSAYLCVWLIKPPENLIDYANYTGLTLTLRVTGIISECYSYTSIAIKDIGKICGNITKPKYLRSPLIENELKILNSSSSNTKGLQFNVTYQWQPCGGILQGPSHTITTPKNISYPINCAWQVKYANIGEMINLSFTKFDLVSNCEIAYITVRNGGPMSPKVGTFCGNILPDDILSSSNQLWIEYYASAAPNEFEIKLQLANHGCGGTLRDFSREIASPEFPKQYPNNAECTWEIMAENGYHIGLSFVNRFNLESSINCEKDYIQIFDWKPKHNNIYGNWTELGKVCGRDTPQPFTSTTNRMKVIFRSNEAIRADGFRAIWNENCGGVFTVTKERKTIISPGYPNYYQPNLNCNYTLITDTNEDIIVQFLEFEIEHICRFDNLTIISQEYPFMPSEKATWCGNDMPPLQRAASRMEIIFKTDVYIQRNGFVFAYFINNCGGLITEPTEIKPLMYKDNYFDNINCTWVIKAPKDKSIILRFEKFVTESIESCHYDYIAVYESELIDSDKLMGKVCGNLTQTLPVFKTDSNNMVVSFVSDRSSNYGGFIGKIFFGNSPAAGCGGTLNLSSVASVSFRTQKGATYQSFEDCHWTILTTAGKNIRLTLNSMDIRTNPRNDTVTEDCPNDYLEIHDGAGQFAELLGKYCGNVPPPVIITSSNKMWIRFFTDGTVEGGGAIGTLEAIDSPCGLTYRKVNTTKAYITSPGYPNSYEPGIRCSWIVENSNEYNDIMFIRLLEFNMTNSKNCDDEYLAISDSENRKYIDHGFGENMIFSGMHTYAINIEMGSNYAYSSYKFCGEEKPFEFYSTSKEFLIHFKTTSRRKGFKLEYGLSNCNRNYTADETQGRIVHGESENCWVTITTLPNRTISLYFNNFRIYDEEQCTSSALQIREGDFSGNVLAILCGFETPSPIFSTGNKLSLHSWSSGNSNYVSYDITYVTTDAGRGCGGKIFNYGGSFTSPLYPDIYRNNTVCVWDVSVPRGFKIFLKFTVFDIGTKKTCERNNVKIYDFINGGERLLRNTYCGGDDPARFEAEENRILVEYTSTMNNIGTGWVAVFMSQSISKYNRFIEFQNDMYRTDYKLLNCKSVLYN</sequence>
<evidence type="ECO:0000256" key="11">
    <source>
        <dbReference type="ARBA" id="ARBA00022729"/>
    </source>
</evidence>
<keyword evidence="16" id="KW-0443">Lipid metabolism</keyword>
<dbReference type="SMART" id="SM00042">
    <property type="entry name" value="CUB"/>
    <property type="match status" value="26"/>
</dbReference>
<keyword evidence="20" id="KW-0325">Glycoprotein</keyword>
<keyword evidence="22" id="KW-0458">Lysosome</keyword>
<keyword evidence="9" id="KW-0165">Cleavage on pair of basic residues</keyword>
<feature type="domain" description="CUB" evidence="31">
    <location>
        <begin position="1208"/>
        <end position="1318"/>
    </location>
</feature>
<feature type="domain" description="CUB" evidence="31">
    <location>
        <begin position="856"/>
        <end position="969"/>
    </location>
</feature>
<dbReference type="Gene3D" id="2.60.120.290">
    <property type="entry name" value="Spermadhesin, CUB domain"/>
    <property type="match status" value="27"/>
</dbReference>
<evidence type="ECO:0000256" key="30">
    <source>
        <dbReference type="SAM" id="SignalP"/>
    </source>
</evidence>
<dbReference type="GO" id="GO:0005765">
    <property type="term" value="C:lysosomal membrane"/>
    <property type="evidence" value="ECO:0007669"/>
    <property type="project" value="UniProtKB-SubCell"/>
</dbReference>
<feature type="coiled-coil region" evidence="29">
    <location>
        <begin position="137"/>
        <end position="164"/>
    </location>
</feature>
<evidence type="ECO:0000256" key="3">
    <source>
        <dbReference type="ARBA" id="ARBA00022448"/>
    </source>
</evidence>
<keyword evidence="3" id="KW-0813">Transport</keyword>
<feature type="domain" description="CUB" evidence="31">
    <location>
        <begin position="2512"/>
        <end position="2621"/>
    </location>
</feature>
<evidence type="ECO:0000256" key="23">
    <source>
        <dbReference type="ARBA" id="ARBA00023285"/>
    </source>
</evidence>
<comment type="subunit">
    <text evidence="27">Interacts with AMN. Component of the cubam complex composed of one CUBN trimer and one AMN chain. The cubam complex can dimerize. Interacts with LRP2 in a dual-receptor complex in a calcium-dependent manner. Found in a complex with PID1/PCLI1, LRP1 and CUBNI. Interacts with LRP1 and PID1/PCLI1.</text>
</comment>
<comment type="subcellular location">
    <subcellularLocation>
        <location evidence="2">Cell membrane</location>
        <topology evidence="2">Peripheral membrane protein</topology>
    </subcellularLocation>
    <subcellularLocation>
        <location evidence="1">Endosome</location>
    </subcellularLocation>
    <subcellularLocation>
        <location evidence="24">Lysosome membrane</location>
        <topology evidence="24">Peripheral membrane protein</topology>
    </subcellularLocation>
</comment>
<dbReference type="InterPro" id="IPR049883">
    <property type="entry name" value="NOTCH1_EGF-like"/>
</dbReference>
<evidence type="ECO:0000256" key="25">
    <source>
        <dbReference type="ARBA" id="ARBA00023878"/>
    </source>
</evidence>
<dbReference type="Pfam" id="PF00008">
    <property type="entry name" value="EGF"/>
    <property type="match status" value="3"/>
</dbReference>
<evidence type="ECO:0000256" key="12">
    <source>
        <dbReference type="ARBA" id="ARBA00022737"/>
    </source>
</evidence>
<keyword evidence="18 28" id="KW-1015">Disulfide bond</keyword>
<dbReference type="CDD" id="cd00054">
    <property type="entry name" value="EGF_CA"/>
    <property type="match status" value="5"/>
</dbReference>
<feature type="disulfide bond" evidence="28">
    <location>
        <begin position="185"/>
        <end position="194"/>
    </location>
</feature>
<name>A0ABD2BVU6_VESMC</name>
<keyword evidence="34" id="KW-1185">Reference proteome</keyword>
<dbReference type="GO" id="GO:0015031">
    <property type="term" value="P:protein transport"/>
    <property type="evidence" value="ECO:0007669"/>
    <property type="project" value="UniProtKB-KW"/>
</dbReference>
<feature type="domain" description="EGF-like" evidence="32">
    <location>
        <begin position="466"/>
        <end position="502"/>
    </location>
</feature>
<dbReference type="PROSITE" id="PS01187">
    <property type="entry name" value="EGF_CA"/>
    <property type="match status" value="1"/>
</dbReference>
<evidence type="ECO:0000256" key="9">
    <source>
        <dbReference type="ARBA" id="ARBA00022685"/>
    </source>
</evidence>
<feature type="domain" description="CUB" evidence="31">
    <location>
        <begin position="1554"/>
        <end position="1666"/>
    </location>
</feature>
<dbReference type="PROSITE" id="PS00010">
    <property type="entry name" value="ASX_HYDROXYL"/>
    <property type="match status" value="2"/>
</dbReference>
<feature type="domain" description="CUB" evidence="31">
    <location>
        <begin position="2740"/>
        <end position="2845"/>
    </location>
</feature>
<evidence type="ECO:0000256" key="13">
    <source>
        <dbReference type="ARBA" id="ARBA00022753"/>
    </source>
</evidence>
<evidence type="ECO:0000256" key="17">
    <source>
        <dbReference type="ARBA" id="ARBA00023136"/>
    </source>
</evidence>
<dbReference type="FunFam" id="2.60.120.290:FF:000005">
    <property type="entry name" value="Procollagen C-endopeptidase enhancer 1"/>
    <property type="match status" value="5"/>
</dbReference>
<keyword evidence="4" id="KW-1003">Cell membrane</keyword>
<protein>
    <recommendedName>
        <fullName evidence="25">Cubilin</fullName>
    </recommendedName>
</protein>
<dbReference type="Gene3D" id="2.10.25.10">
    <property type="entry name" value="Laminin"/>
    <property type="match status" value="7"/>
</dbReference>
<dbReference type="GO" id="GO:0016324">
    <property type="term" value="C:apical plasma membrane"/>
    <property type="evidence" value="ECO:0007669"/>
    <property type="project" value="UniProtKB-ARBA"/>
</dbReference>
<dbReference type="CDD" id="cd00041">
    <property type="entry name" value="CUB"/>
    <property type="match status" value="24"/>
</dbReference>
<feature type="domain" description="CUB" evidence="31">
    <location>
        <begin position="1667"/>
        <end position="1783"/>
    </location>
</feature>
<feature type="domain" description="EGF-like" evidence="32">
    <location>
        <begin position="159"/>
        <end position="195"/>
    </location>
</feature>
<dbReference type="PROSITE" id="PS01180">
    <property type="entry name" value="CUB"/>
    <property type="match status" value="27"/>
</dbReference>
<keyword evidence="6" id="KW-0153">Cholesterol metabolism</keyword>
<feature type="domain" description="CUB" evidence="31">
    <location>
        <begin position="1897"/>
        <end position="2009"/>
    </location>
</feature>
<evidence type="ECO:0000256" key="22">
    <source>
        <dbReference type="ARBA" id="ARBA00023228"/>
    </source>
</evidence>
<dbReference type="FunFam" id="2.10.25.10:FF:000379">
    <property type="entry name" value="Cubilin"/>
    <property type="match status" value="1"/>
</dbReference>
<feature type="domain" description="CUB" evidence="31">
    <location>
        <begin position="1787"/>
        <end position="1896"/>
    </location>
</feature>
<feature type="domain" description="EGF-like" evidence="32">
    <location>
        <begin position="197"/>
        <end position="238"/>
    </location>
</feature>
<dbReference type="InterPro" id="IPR018097">
    <property type="entry name" value="EGF_Ca-bd_CS"/>
</dbReference>
<feature type="domain" description="CUB" evidence="31">
    <location>
        <begin position="2849"/>
        <end position="2968"/>
    </location>
</feature>
<dbReference type="InterPro" id="IPR009030">
    <property type="entry name" value="Growth_fac_rcpt_cys_sf"/>
</dbReference>
<evidence type="ECO:0000256" key="21">
    <source>
        <dbReference type="ARBA" id="ARBA00023221"/>
    </source>
</evidence>
<keyword evidence="19" id="KW-1207">Sterol metabolism</keyword>
<dbReference type="GO" id="GO:0031419">
    <property type="term" value="F:cobalamin binding"/>
    <property type="evidence" value="ECO:0007669"/>
    <property type="project" value="UniProtKB-KW"/>
</dbReference>
<dbReference type="FunFam" id="2.60.120.290:FF:000013">
    <property type="entry name" value="Membrane frizzled-related protein"/>
    <property type="match status" value="8"/>
</dbReference>
<evidence type="ECO:0000256" key="10">
    <source>
        <dbReference type="ARBA" id="ARBA00022723"/>
    </source>
</evidence>
<evidence type="ECO:0000256" key="20">
    <source>
        <dbReference type="ARBA" id="ARBA00023180"/>
    </source>
</evidence>
<evidence type="ECO:0000256" key="8">
    <source>
        <dbReference type="ARBA" id="ARBA00022628"/>
    </source>
</evidence>
<evidence type="ECO:0000256" key="29">
    <source>
        <dbReference type="SAM" id="Coils"/>
    </source>
</evidence>
<evidence type="ECO:0000259" key="32">
    <source>
        <dbReference type="PROSITE" id="PS50026"/>
    </source>
</evidence>
<feature type="domain" description="CUB" evidence="31">
    <location>
        <begin position="1319"/>
        <end position="1436"/>
    </location>
</feature>
<dbReference type="FunFam" id="2.10.25.10:FF:000143">
    <property type="entry name" value="Protein crumbs 1"/>
    <property type="match status" value="1"/>
</dbReference>
<feature type="domain" description="CUB" evidence="31">
    <location>
        <begin position="3083"/>
        <end position="3197"/>
    </location>
</feature>
<dbReference type="PROSITE" id="PS01186">
    <property type="entry name" value="EGF_2"/>
    <property type="match status" value="2"/>
</dbReference>
<evidence type="ECO:0000256" key="19">
    <source>
        <dbReference type="ARBA" id="ARBA00023166"/>
    </source>
</evidence>
<feature type="domain" description="EGF-like" evidence="32">
    <location>
        <begin position="429"/>
        <end position="464"/>
    </location>
</feature>
<dbReference type="InterPro" id="IPR013032">
    <property type="entry name" value="EGF-like_CS"/>
</dbReference>
<dbReference type="PROSITE" id="PS50026">
    <property type="entry name" value="EGF_3"/>
    <property type="match status" value="5"/>
</dbReference>
<dbReference type="PANTHER" id="PTHR24251">
    <property type="entry name" value="OVOCHYMASE-RELATED"/>
    <property type="match status" value="1"/>
</dbReference>
<dbReference type="FunFam" id="2.10.25.10:FF:000429">
    <property type="entry name" value="Cubilin"/>
    <property type="match status" value="1"/>
</dbReference>
<feature type="domain" description="CUB" evidence="31">
    <location>
        <begin position="1438"/>
        <end position="1550"/>
    </location>
</feature>
<dbReference type="SMART" id="SM00179">
    <property type="entry name" value="EGF_CA"/>
    <property type="match status" value="7"/>
</dbReference>
<keyword evidence="8" id="KW-0846">Cobalamin</keyword>
<dbReference type="SUPFAM" id="SSF57196">
    <property type="entry name" value="EGF/Laminin"/>
    <property type="match status" value="4"/>
</dbReference>
<feature type="domain" description="CUB" evidence="31">
    <location>
        <begin position="2149"/>
        <end position="2266"/>
    </location>
</feature>
<dbReference type="GO" id="GO:0008203">
    <property type="term" value="P:cholesterol metabolic process"/>
    <property type="evidence" value="ECO:0007669"/>
    <property type="project" value="UniProtKB-KW"/>
</dbReference>
<keyword evidence="5 28" id="KW-0245">EGF-like domain</keyword>
<feature type="domain" description="CUB" evidence="31">
    <location>
        <begin position="3586"/>
        <end position="3699"/>
    </location>
</feature>
<evidence type="ECO:0000313" key="34">
    <source>
        <dbReference type="Proteomes" id="UP001607303"/>
    </source>
</evidence>
<keyword evidence="23" id="KW-0170">Cobalt</keyword>
<keyword evidence="14" id="KW-0106">Calcium</keyword>
<feature type="domain" description="CUB" evidence="31">
    <location>
        <begin position="2969"/>
        <end position="3081"/>
    </location>
</feature>
<evidence type="ECO:0000256" key="26">
    <source>
        <dbReference type="ARBA" id="ARBA00049611"/>
    </source>
</evidence>
<feature type="disulfide bond" evidence="28">
    <location>
        <begin position="228"/>
        <end position="237"/>
    </location>
</feature>
<dbReference type="FunFam" id="2.60.120.290:FF:000060">
    <property type="entry name" value="Cubilin homolog"/>
    <property type="match status" value="1"/>
</dbReference>
<dbReference type="PANTHER" id="PTHR24251:SF37">
    <property type="entry name" value="CUB DOMAIN-CONTAINING PROTEIN"/>
    <property type="match status" value="1"/>
</dbReference>
<dbReference type="Pfam" id="PF00431">
    <property type="entry name" value="CUB"/>
    <property type="match status" value="26"/>
</dbReference>
<feature type="domain" description="CUB" evidence="31">
    <location>
        <begin position="973"/>
        <end position="1086"/>
    </location>
</feature>
<evidence type="ECO:0000259" key="31">
    <source>
        <dbReference type="PROSITE" id="PS01180"/>
    </source>
</evidence>
<evidence type="ECO:0000256" key="15">
    <source>
        <dbReference type="ARBA" id="ARBA00022927"/>
    </source>
</evidence>
<evidence type="ECO:0000256" key="2">
    <source>
        <dbReference type="ARBA" id="ARBA00004202"/>
    </source>
</evidence>
<feature type="domain" description="CUB" evidence="31">
    <location>
        <begin position="2626"/>
        <end position="2738"/>
    </location>
</feature>
<dbReference type="GO" id="GO:0005768">
    <property type="term" value="C:endosome"/>
    <property type="evidence" value="ECO:0007669"/>
    <property type="project" value="UniProtKB-SubCell"/>
</dbReference>
<dbReference type="InterPro" id="IPR001881">
    <property type="entry name" value="EGF-like_Ca-bd_dom"/>
</dbReference>
<dbReference type="FunFam" id="2.10.25.10:FF:000260">
    <property type="entry name" value="Notch receptor 4"/>
    <property type="match status" value="1"/>
</dbReference>
<feature type="domain" description="CUB" evidence="31">
    <location>
        <begin position="2027"/>
        <end position="2148"/>
    </location>
</feature>
<feature type="domain" description="CUB" evidence="31">
    <location>
        <begin position="1092"/>
        <end position="1204"/>
    </location>
</feature>
<feature type="domain" description="CUB" evidence="31">
    <location>
        <begin position="2390"/>
        <end position="2508"/>
    </location>
</feature>
<evidence type="ECO:0000256" key="5">
    <source>
        <dbReference type="ARBA" id="ARBA00022536"/>
    </source>
</evidence>
<dbReference type="Pfam" id="PF07645">
    <property type="entry name" value="EGF_CA"/>
    <property type="match status" value="2"/>
</dbReference>
<dbReference type="InterPro" id="IPR000152">
    <property type="entry name" value="EGF-type_Asp/Asn_hydroxyl_site"/>
</dbReference>
<dbReference type="Pfam" id="PF12947">
    <property type="entry name" value="EGF_3"/>
    <property type="match status" value="1"/>
</dbReference>
<evidence type="ECO:0000256" key="4">
    <source>
        <dbReference type="ARBA" id="ARBA00022475"/>
    </source>
</evidence>
<proteinExistence type="predicted"/>
<dbReference type="InterPro" id="IPR035914">
    <property type="entry name" value="Sperma_CUB_dom_sf"/>
</dbReference>
<keyword evidence="29" id="KW-0175">Coiled coil</keyword>
<evidence type="ECO:0000256" key="7">
    <source>
        <dbReference type="ARBA" id="ARBA00022553"/>
    </source>
</evidence>
<feature type="chain" id="PRO_5044747140" description="Cubilin" evidence="30">
    <location>
        <begin position="20"/>
        <end position="3730"/>
    </location>
</feature>
<keyword evidence="15" id="KW-0653">Protein transport</keyword>